<dbReference type="InterPro" id="IPR014032">
    <property type="entry name" value="Peptidase_A24A_bac"/>
</dbReference>
<dbReference type="InterPro" id="IPR000045">
    <property type="entry name" value="Prepilin_IV_endopep_pep"/>
</dbReference>
<evidence type="ECO:0000256" key="4">
    <source>
        <dbReference type="ARBA" id="ARBA00022519"/>
    </source>
</evidence>
<feature type="domain" description="Prepilin peptidase A24 N-terminal" evidence="12">
    <location>
        <begin position="11"/>
        <end position="89"/>
    </location>
</feature>
<proteinExistence type="inferred from homology"/>
<dbReference type="InterPro" id="IPR050882">
    <property type="entry name" value="Prepilin_peptidase/N-MTase"/>
</dbReference>
<keyword evidence="6 10" id="KW-1133">Transmembrane helix</keyword>
<keyword evidence="14" id="KW-1185">Reference proteome</keyword>
<dbReference type="Pfam" id="PF06750">
    <property type="entry name" value="A24_N_bact"/>
    <property type="match status" value="1"/>
</dbReference>
<dbReference type="RefSeq" id="WP_207826068.1">
    <property type="nucleotide sequence ID" value="NZ_CP062006.1"/>
</dbReference>
<keyword evidence="3" id="KW-1003">Cell membrane</keyword>
<dbReference type="Pfam" id="PF01478">
    <property type="entry name" value="Peptidase_A24"/>
    <property type="match status" value="1"/>
</dbReference>
<evidence type="ECO:0000256" key="5">
    <source>
        <dbReference type="ARBA" id="ARBA00022692"/>
    </source>
</evidence>
<reference evidence="13 14" key="1">
    <citation type="submission" date="2020-09" db="EMBL/GenBank/DDBJ databases">
        <title>Brevundimonas sp. LVF1 isolated from an oligotrophic pond in Goettingen, Germany.</title>
        <authorList>
            <person name="Friedrich I."/>
            <person name="Klassen A."/>
            <person name="Neubauer H."/>
            <person name="Schneider D."/>
            <person name="Hertel R."/>
            <person name="Daniel R."/>
        </authorList>
    </citation>
    <scope>NUCLEOTIDE SEQUENCE [LARGE SCALE GENOMIC DNA]</scope>
    <source>
        <strain evidence="13 14">LVF1</strain>
    </source>
</reference>
<feature type="transmembrane region" description="Helical" evidence="10">
    <location>
        <begin position="231"/>
        <end position="248"/>
    </location>
</feature>
<evidence type="ECO:0000259" key="11">
    <source>
        <dbReference type="Pfam" id="PF01478"/>
    </source>
</evidence>
<dbReference type="EC" id="3.4.23.43" evidence="9"/>
<dbReference type="PRINTS" id="PR00864">
    <property type="entry name" value="PREPILNPTASE"/>
</dbReference>
<protein>
    <recommendedName>
        <fullName evidence="9">Prepilin leader peptidase/N-methyltransferase</fullName>
        <ecNumber evidence="9">2.1.1.-</ecNumber>
        <ecNumber evidence="9">3.4.23.43</ecNumber>
    </recommendedName>
</protein>
<keyword evidence="5 9" id="KW-0812">Transmembrane</keyword>
<dbReference type="InterPro" id="IPR010627">
    <property type="entry name" value="Prepilin_pept_A24_N"/>
</dbReference>
<dbReference type="EC" id="2.1.1.-" evidence="9"/>
<feature type="transmembrane region" description="Helical" evidence="10">
    <location>
        <begin position="191"/>
        <end position="219"/>
    </location>
</feature>
<comment type="subcellular location">
    <subcellularLocation>
        <location evidence="1">Cell inner membrane</location>
        <topology evidence="1">Multi-pass membrane protein</topology>
    </subcellularLocation>
    <subcellularLocation>
        <location evidence="9">Cell membrane</location>
        <topology evidence="9">Multi-pass membrane protein</topology>
    </subcellularLocation>
</comment>
<keyword evidence="9" id="KW-0489">Methyltransferase</keyword>
<evidence type="ECO:0000256" key="2">
    <source>
        <dbReference type="ARBA" id="ARBA00005801"/>
    </source>
</evidence>
<sequence length="252" mass="27054">MITYAVFLGGLGLFVGSFLGLVSWRLPRGEGVVLGRSRCGSCGRDLPPWRMIPVFSWLVSRGRCANCAGPIPLRYPLMEIGSSLIGVWAGLHHTELAPALLTAVLGWQLLLLAVVDAEHFWLPDQLTLPLLLSGFIAAFCLRPHDAGAAFVHAGLGALLGFSGLWLVARLYRIVRKRDGLGGGDPYMLGAGGAWVGALALPTTLLWASAAGFSLIVAQLAVRRKVRATDRLPFGVFLAVGLWMTWLYGPLGR</sequence>
<evidence type="ECO:0000256" key="6">
    <source>
        <dbReference type="ARBA" id="ARBA00022989"/>
    </source>
</evidence>
<dbReference type="Gene3D" id="1.20.120.1220">
    <property type="match status" value="1"/>
</dbReference>
<evidence type="ECO:0000256" key="1">
    <source>
        <dbReference type="ARBA" id="ARBA00004429"/>
    </source>
</evidence>
<evidence type="ECO:0000256" key="7">
    <source>
        <dbReference type="ARBA" id="ARBA00023136"/>
    </source>
</evidence>
<feature type="domain" description="Prepilin type IV endopeptidase peptidase" evidence="11">
    <location>
        <begin position="104"/>
        <end position="214"/>
    </location>
</feature>
<name>A0ABX7SQH7_9CAUL</name>
<evidence type="ECO:0000256" key="8">
    <source>
        <dbReference type="RuleBase" id="RU003793"/>
    </source>
</evidence>
<dbReference type="EMBL" id="CP062006">
    <property type="protein sequence ID" value="QTC88636.1"/>
    <property type="molecule type" value="Genomic_DNA"/>
</dbReference>
<evidence type="ECO:0000256" key="10">
    <source>
        <dbReference type="SAM" id="Phobius"/>
    </source>
</evidence>
<keyword evidence="9" id="KW-0511">Multifunctional enzyme</keyword>
<dbReference type="Proteomes" id="UP000663942">
    <property type="component" value="Chromosome"/>
</dbReference>
<keyword evidence="9" id="KW-0808">Transferase</keyword>
<comment type="similarity">
    <text evidence="2 8">Belongs to the peptidase A24 family.</text>
</comment>
<evidence type="ECO:0000313" key="13">
    <source>
        <dbReference type="EMBL" id="QTC88636.1"/>
    </source>
</evidence>
<evidence type="ECO:0000259" key="12">
    <source>
        <dbReference type="Pfam" id="PF06750"/>
    </source>
</evidence>
<evidence type="ECO:0000256" key="3">
    <source>
        <dbReference type="ARBA" id="ARBA00022475"/>
    </source>
</evidence>
<organism evidence="13 14">
    <name type="scientific">Brevundimonas pondensis</name>
    <dbReference type="NCBI Taxonomy" id="2774189"/>
    <lineage>
        <taxon>Bacteria</taxon>
        <taxon>Pseudomonadati</taxon>
        <taxon>Pseudomonadota</taxon>
        <taxon>Alphaproteobacteria</taxon>
        <taxon>Caulobacterales</taxon>
        <taxon>Caulobacteraceae</taxon>
        <taxon>Brevundimonas</taxon>
    </lineage>
</organism>
<evidence type="ECO:0000256" key="9">
    <source>
        <dbReference type="RuleBase" id="RU003794"/>
    </source>
</evidence>
<feature type="transmembrane region" description="Helical" evidence="10">
    <location>
        <begin position="6"/>
        <end position="26"/>
    </location>
</feature>
<keyword evidence="4" id="KW-0997">Cell inner membrane</keyword>
<comment type="function">
    <text evidence="9">Plays an essential role in type IV pili and type II pseudopili formation by proteolytically removing the leader sequence from substrate proteins and subsequently monomethylating the alpha-amino group of the newly exposed N-terminal phenylalanine.</text>
</comment>
<keyword evidence="7 10" id="KW-0472">Membrane</keyword>
<dbReference type="PANTHER" id="PTHR30487:SF0">
    <property type="entry name" value="PREPILIN LEADER PEPTIDASE_N-METHYLTRANSFERASE-RELATED"/>
    <property type="match status" value="1"/>
</dbReference>
<keyword evidence="9" id="KW-0645">Protease</keyword>
<keyword evidence="9" id="KW-0378">Hydrolase</keyword>
<comment type="catalytic activity">
    <reaction evidence="9">
        <text>Typically cleaves a -Gly-|-Phe- bond to release an N-terminal, basic peptide of 5-8 residues from type IV prepilin, and then N-methylates the new N-terminal amino group, the methyl donor being S-adenosyl-L-methionine.</text>
        <dbReference type="EC" id="3.4.23.43"/>
    </reaction>
</comment>
<feature type="transmembrane region" description="Helical" evidence="10">
    <location>
        <begin position="148"/>
        <end position="171"/>
    </location>
</feature>
<evidence type="ECO:0000313" key="14">
    <source>
        <dbReference type="Proteomes" id="UP000663942"/>
    </source>
</evidence>
<dbReference type="PANTHER" id="PTHR30487">
    <property type="entry name" value="TYPE 4 PREPILIN-LIKE PROTEINS LEADER PEPTIDE-PROCESSING ENZYME"/>
    <property type="match status" value="1"/>
</dbReference>
<accession>A0ABX7SQH7</accession>
<gene>
    <name evidence="13" type="ORF">IFE19_04495</name>
</gene>